<reference evidence="2 3" key="1">
    <citation type="submission" date="2017-01" db="EMBL/GenBank/DDBJ databases">
        <authorList>
            <person name="Mah S.A."/>
            <person name="Swanson W.J."/>
            <person name="Moy G.W."/>
            <person name="Vacquier V.D."/>
        </authorList>
    </citation>
    <scope>NUCLEOTIDE SEQUENCE [LARGE SCALE GENOMIC DNA]</scope>
    <source>
        <strain evidence="2 3">NIO-1016</strain>
    </source>
</reference>
<evidence type="ECO:0000313" key="3">
    <source>
        <dbReference type="Proteomes" id="UP000186385"/>
    </source>
</evidence>
<dbReference type="AlphaFoldDB" id="A0A1N7B3X9"/>
<organism evidence="2 3">
    <name type="scientific">Domibacillus enclensis</name>
    <dbReference type="NCBI Taxonomy" id="1017273"/>
    <lineage>
        <taxon>Bacteria</taxon>
        <taxon>Bacillati</taxon>
        <taxon>Bacillota</taxon>
        <taxon>Bacilli</taxon>
        <taxon>Bacillales</taxon>
        <taxon>Bacillaceae</taxon>
        <taxon>Domibacillus</taxon>
    </lineage>
</organism>
<dbReference type="RefSeq" id="WP_045851296.1">
    <property type="nucleotide sequence ID" value="NZ_FTLX01000008.1"/>
</dbReference>
<keyword evidence="4" id="KW-1185">Reference proteome</keyword>
<dbReference type="OrthoDB" id="2966549at2"/>
<dbReference type="Pfam" id="PF17326">
    <property type="entry name" value="DUF5365"/>
    <property type="match status" value="1"/>
</dbReference>
<evidence type="ECO:0000313" key="1">
    <source>
        <dbReference type="EMBL" id="OXS75178.1"/>
    </source>
</evidence>
<dbReference type="InterPro" id="IPR020355">
    <property type="entry name" value="Uncharacterised_YhcU"/>
</dbReference>
<reference evidence="4" key="2">
    <citation type="submission" date="2017-03" db="EMBL/GenBank/DDBJ databases">
        <title>Bacillus sp. V-88(T) DSM27956, whole genome shotgun sequencing project.</title>
        <authorList>
            <person name="Dastager S.G."/>
            <person name="Neurgaonkar P.S."/>
            <person name="Dharne M.S."/>
        </authorList>
    </citation>
    <scope>NUCLEOTIDE SEQUENCE [LARGE SCALE GENOMIC DNA]</scope>
    <source>
        <strain evidence="4">DSM 25145</strain>
    </source>
</reference>
<proteinExistence type="predicted"/>
<gene>
    <name evidence="1" type="ORF">B1B05_15720</name>
    <name evidence="2" type="ORF">SAMN05443094_108137</name>
</gene>
<dbReference type="EMBL" id="MWSK01000008">
    <property type="protein sequence ID" value="OXS75178.1"/>
    <property type="molecule type" value="Genomic_DNA"/>
</dbReference>
<dbReference type="Proteomes" id="UP000186385">
    <property type="component" value="Unassembled WGS sequence"/>
</dbReference>
<dbReference type="Proteomes" id="UP000215545">
    <property type="component" value="Unassembled WGS sequence"/>
</dbReference>
<evidence type="ECO:0000313" key="4">
    <source>
        <dbReference type="Proteomes" id="UP000215545"/>
    </source>
</evidence>
<name>A0A1N7B3X9_9BACI</name>
<evidence type="ECO:0000313" key="2">
    <source>
        <dbReference type="EMBL" id="SIR46080.1"/>
    </source>
</evidence>
<dbReference type="STRING" id="1017273.SAMN05443094_108137"/>
<protein>
    <submittedName>
        <fullName evidence="2">Uncharacterized protein</fullName>
    </submittedName>
</protein>
<dbReference type="EMBL" id="FTLX01000008">
    <property type="protein sequence ID" value="SIR46080.1"/>
    <property type="molecule type" value="Genomic_DNA"/>
</dbReference>
<sequence length="119" mass="13918">MSMLMSSTIEQEEKMKSLCNYLSRHVFPRYLQKELVDLFEAEKLFSLHDQSFEYVESLDDASKVITALNTIISILETPSISTHYEDLFTESIHILQSYQIAFPFQLSFFLEHRHAGSFN</sequence>
<accession>A0A1N7B3X9</accession>
<reference evidence="1" key="3">
    <citation type="submission" date="2017-03" db="EMBL/GenBank/DDBJ databases">
        <authorList>
            <person name="Dastager S.G."/>
            <person name="Neurgaonkar P.S."/>
            <person name="Dharne M.S."/>
        </authorList>
    </citation>
    <scope>NUCLEOTIDE SEQUENCE</scope>
    <source>
        <strain evidence="1">DSM 25145</strain>
    </source>
</reference>